<dbReference type="InterPro" id="IPR010662">
    <property type="entry name" value="RBBP9/YdeN"/>
</dbReference>
<dbReference type="Pfam" id="PF06821">
    <property type="entry name" value="Ser_hydrolase"/>
    <property type="match status" value="1"/>
</dbReference>
<keyword evidence="2" id="KW-1185">Reference proteome</keyword>
<proteinExistence type="predicted"/>
<accession>A1R405</accession>
<evidence type="ECO:0000313" key="1">
    <source>
        <dbReference type="EMBL" id="ABM09156.1"/>
    </source>
</evidence>
<evidence type="ECO:0008006" key="3">
    <source>
        <dbReference type="Google" id="ProtNLM"/>
    </source>
</evidence>
<sequence length="188" mass="20114">MLPTASSEAPMHVVVVPGINGSDADHWQSHWERSSTDWKRIAPASWDQPEVDDWVAALDAAVGDTKPVLVTHSLGCLVAAQWSLANAGRVAGLFLVAVPDPFGPNYPESGPRFGDDLYGRIPIPTVLATSRNDPYCTPERSREFADTWGASQIDIGPRGHINSASGLADWQEGRNLLTAFAAGLSVQG</sequence>
<dbReference type="STRING" id="290340.AAur_1181"/>
<reference evidence="1 2" key="1">
    <citation type="journal article" date="2006" name="PLoS Genet.">
        <title>Secrets of soil survival revealed by the genome sequence of Arthrobacter aurescens TC1.</title>
        <authorList>
            <person name="Mongodin E.F."/>
            <person name="Shapir N."/>
            <person name="Daugherty S.C."/>
            <person name="DeBoy R.T."/>
            <person name="Emerson J.B."/>
            <person name="Shvartzbeyn A."/>
            <person name="Radune D."/>
            <person name="Vamathevan J."/>
            <person name="Riggs F."/>
            <person name="Grinberg V."/>
            <person name="Khouri H."/>
            <person name="Wackett L.P."/>
            <person name="Nelson K.E."/>
            <person name="Sadowsky M.J."/>
        </authorList>
    </citation>
    <scope>NUCLEOTIDE SEQUENCE [LARGE SCALE GENOMIC DNA]</scope>
    <source>
        <strain evidence="1 2">TC1</strain>
    </source>
</reference>
<dbReference type="Gene3D" id="3.40.50.1820">
    <property type="entry name" value="alpha/beta hydrolase"/>
    <property type="match status" value="1"/>
</dbReference>
<gene>
    <name evidence="1" type="ordered locus">AAur_1181</name>
</gene>
<dbReference type="InterPro" id="IPR029058">
    <property type="entry name" value="AB_hydrolase_fold"/>
</dbReference>
<dbReference type="eggNOG" id="COG3545">
    <property type="taxonomic scope" value="Bacteria"/>
</dbReference>
<dbReference type="AlphaFoldDB" id="A1R405"/>
<dbReference type="SUPFAM" id="SSF53474">
    <property type="entry name" value="alpha/beta-Hydrolases"/>
    <property type="match status" value="1"/>
</dbReference>
<dbReference type="GO" id="GO:0016787">
    <property type="term" value="F:hydrolase activity"/>
    <property type="evidence" value="ECO:0007669"/>
    <property type="project" value="InterPro"/>
</dbReference>
<evidence type="ECO:0000313" key="2">
    <source>
        <dbReference type="Proteomes" id="UP000000637"/>
    </source>
</evidence>
<dbReference type="Proteomes" id="UP000000637">
    <property type="component" value="Chromosome"/>
</dbReference>
<dbReference type="OrthoDB" id="9804993at2"/>
<name>A1R405_PAEAT</name>
<dbReference type="HOGENOM" id="CLU_088863_2_2_11"/>
<protein>
    <recommendedName>
        <fullName evidence="3">Alpha/beta hydrolase</fullName>
    </recommendedName>
</protein>
<dbReference type="KEGG" id="aau:AAur_1181"/>
<dbReference type="EMBL" id="CP000474">
    <property type="protein sequence ID" value="ABM09156.1"/>
    <property type="molecule type" value="Genomic_DNA"/>
</dbReference>
<organism evidence="1 2">
    <name type="scientific">Paenarthrobacter aurescens (strain TC1)</name>
    <dbReference type="NCBI Taxonomy" id="290340"/>
    <lineage>
        <taxon>Bacteria</taxon>
        <taxon>Bacillati</taxon>
        <taxon>Actinomycetota</taxon>
        <taxon>Actinomycetes</taxon>
        <taxon>Micrococcales</taxon>
        <taxon>Micrococcaceae</taxon>
        <taxon>Paenarthrobacter</taxon>
    </lineage>
</organism>